<dbReference type="SMART" id="SM00249">
    <property type="entry name" value="PHD"/>
    <property type="match status" value="1"/>
</dbReference>
<organism evidence="9">
    <name type="scientific">Melampsora larici-populina (strain 98AG31 / pathotype 3-4-7)</name>
    <name type="common">Poplar leaf rust fungus</name>
    <dbReference type="NCBI Taxonomy" id="747676"/>
    <lineage>
        <taxon>Eukaryota</taxon>
        <taxon>Fungi</taxon>
        <taxon>Dikarya</taxon>
        <taxon>Basidiomycota</taxon>
        <taxon>Pucciniomycotina</taxon>
        <taxon>Pucciniomycetes</taxon>
        <taxon>Pucciniales</taxon>
        <taxon>Melampsoraceae</taxon>
        <taxon>Melampsora</taxon>
    </lineage>
</organism>
<feature type="region of interest" description="Disordered" evidence="5">
    <location>
        <begin position="452"/>
        <end position="526"/>
    </location>
</feature>
<dbReference type="PROSITE" id="PS01359">
    <property type="entry name" value="ZF_PHD_1"/>
    <property type="match status" value="1"/>
</dbReference>
<dbReference type="eggNOG" id="KOG1844">
    <property type="taxonomic scope" value="Eukaryota"/>
</dbReference>
<feature type="compositionally biased region" description="Low complexity" evidence="5">
    <location>
        <begin position="1545"/>
        <end position="1569"/>
    </location>
</feature>
<dbReference type="EMBL" id="GL883139">
    <property type="protein sequence ID" value="EGG01272.1"/>
    <property type="molecule type" value="Genomic_DNA"/>
</dbReference>
<feature type="region of interest" description="Disordered" evidence="5">
    <location>
        <begin position="542"/>
        <end position="575"/>
    </location>
</feature>
<feature type="compositionally biased region" description="Basic and acidic residues" evidence="5">
    <location>
        <begin position="2008"/>
        <end position="2024"/>
    </location>
</feature>
<feature type="region of interest" description="Disordered" evidence="5">
    <location>
        <begin position="1641"/>
        <end position="1790"/>
    </location>
</feature>
<evidence type="ECO:0000259" key="7">
    <source>
        <dbReference type="SMART" id="SM00317"/>
    </source>
</evidence>
<dbReference type="InterPro" id="IPR019786">
    <property type="entry name" value="Zinc_finger_PHD-type_CS"/>
</dbReference>
<dbReference type="CDD" id="cd15550">
    <property type="entry name" value="PHD_MLL5"/>
    <property type="match status" value="1"/>
</dbReference>
<feature type="compositionally biased region" description="Basic and acidic residues" evidence="5">
    <location>
        <begin position="650"/>
        <end position="664"/>
    </location>
</feature>
<feature type="region of interest" description="Disordered" evidence="5">
    <location>
        <begin position="688"/>
        <end position="711"/>
    </location>
</feature>
<feature type="compositionally biased region" description="Polar residues" evidence="5">
    <location>
        <begin position="483"/>
        <end position="496"/>
    </location>
</feature>
<dbReference type="GO" id="GO:0034967">
    <property type="term" value="C:Set3 complex"/>
    <property type="evidence" value="ECO:0007669"/>
    <property type="project" value="TreeGrafter"/>
</dbReference>
<feature type="compositionally biased region" description="Polar residues" evidence="5">
    <location>
        <begin position="124"/>
        <end position="160"/>
    </location>
</feature>
<dbReference type="PANTHER" id="PTHR46462:SF3">
    <property type="entry name" value="UPSET, ISOFORM A"/>
    <property type="match status" value="1"/>
</dbReference>
<accession>F4S1Y7</accession>
<protein>
    <recommendedName>
        <fullName evidence="10">Zinc finger PHD-type domain-containing protein</fullName>
    </recommendedName>
</protein>
<gene>
    <name evidence="8" type="ORF">MELLADRAFT_67145</name>
</gene>
<evidence type="ECO:0000313" key="9">
    <source>
        <dbReference type="Proteomes" id="UP000001072"/>
    </source>
</evidence>
<dbReference type="GO" id="GO:0006325">
    <property type="term" value="P:chromatin organization"/>
    <property type="evidence" value="ECO:0007669"/>
    <property type="project" value="UniProtKB-KW"/>
</dbReference>
<evidence type="ECO:0000256" key="5">
    <source>
        <dbReference type="SAM" id="MobiDB-lite"/>
    </source>
</evidence>
<feature type="compositionally biased region" description="Pro residues" evidence="5">
    <location>
        <begin position="1763"/>
        <end position="1776"/>
    </location>
</feature>
<dbReference type="GO" id="GO:0006355">
    <property type="term" value="P:regulation of DNA-templated transcription"/>
    <property type="evidence" value="ECO:0007669"/>
    <property type="project" value="TreeGrafter"/>
</dbReference>
<keyword evidence="1" id="KW-0479">Metal-binding</keyword>
<dbReference type="GeneID" id="18930773"/>
<dbReference type="Gene3D" id="3.30.40.10">
    <property type="entry name" value="Zinc/RING finger domain, C3HC4 (zinc finger)"/>
    <property type="match status" value="1"/>
</dbReference>
<dbReference type="InterPro" id="IPR011011">
    <property type="entry name" value="Znf_FYVE_PHD"/>
</dbReference>
<feature type="compositionally biased region" description="Basic and acidic residues" evidence="5">
    <location>
        <begin position="1721"/>
        <end position="1731"/>
    </location>
</feature>
<dbReference type="SMART" id="SM00317">
    <property type="entry name" value="SET"/>
    <property type="match status" value="1"/>
</dbReference>
<feature type="region of interest" description="Disordered" evidence="5">
    <location>
        <begin position="1374"/>
        <end position="1455"/>
    </location>
</feature>
<feature type="compositionally biased region" description="Basic and acidic residues" evidence="5">
    <location>
        <begin position="2084"/>
        <end position="2095"/>
    </location>
</feature>
<dbReference type="InterPro" id="IPR013083">
    <property type="entry name" value="Znf_RING/FYVE/PHD"/>
</dbReference>
<feature type="compositionally biased region" description="Pro residues" evidence="5">
    <location>
        <begin position="1392"/>
        <end position="1407"/>
    </location>
</feature>
<feature type="region of interest" description="Disordered" evidence="5">
    <location>
        <begin position="2159"/>
        <end position="2291"/>
    </location>
</feature>
<sequence>MHYQTQQDILRQQNEQSHQSHPSRPVSASQSHPRSASMTQQSELPSPENRRQSEAAQKHADIIRRQGELQQTYEAQQHRLNPAYAPQEPAPFTDPGRRHSSYNQINSHEPPPRPIQKPYDRSHPSSSQLSHMITQELTQSQAEFSPQIVRSQSQYHQFEATSPYHPHPPPSSHAFRQDHRSPLASPQLNHVSRQLPPPHSPSDYPQRPTSVDVRHTLSPVYSPEPETEHPASQPLRPSPPHSVPAIDVKPSLSGHIQNPSSELPSGGHAPASHYRLCPTDRNRVEESNLNADSSVPRPSSSRRKSEEDDGPETSASPEQQSSTESFDDGVIRCICSVTTDDGFTIQCETCEVWQHAVCVGIPFEEVPEHYFCDQCEPSLDRRKELAGMAHRAERLQRERIIREASNRSRGSQVTVNDDDTINERYYRTTVFENATVVASPIISAVVMSRAPSSTSVSDSRAELATSINSHSSSTKNKAKDSQHLNTNEKTAQSTSRKTSKSHPTIPLTSAGITSLPAQPAPGTETNLNTLGLCGLMENASKDTMLAPREIPARKPGRRSTKSNQSRPQVSKATLEPISISNANSLGNGVDYDNPLPSGSVSNQVDLDERYEAWRHEFTPTAKDRYFDTDVKSLISQLVAQHMSSHRNSLHDATLEPEGSDHFATSEDTASPEVSRTGTEFVSELYPPESNVPPSAPNTFPKSAEPNHKGSRANHHAFDQSHFMPVTMPELPSPLKLNVKIITLASTNFAPTFATNPFYPTFAATAATTSTSALPRLITHGVFSTHPIARGTFIGCLKGSITTFKKYTSDLCNQYSNIGCNKPHVKFFKSTRSDSMAATPNDGLVIDSRQYGNENRFIRSGCHPNAFINIILTPHPSVSEENRSSSNTPSNRSPSQHSDHHVDKVEMADGRDLIPEILELTLVCGCHSDHDLHLPWEVTFGVFAAADISRREEIVLPWDWDDHHTIHLLPRLLNHSNTFESQLQSSPQRSPISTASHFLPWSSSDLKILSSKMASITLTLFGLTICGCEKKRSCALNLMWKIGCLSAGLPIFPVRSEVEEQQRSSSLLSMSNLKEKSEPYTFEEKLRIVLNSFLEQPNQNGVTNKSGRLLQPYPSFTNYNFNVTHPNRIKKHKIDLGPLLGLKRNWWNFQPSIQEQGLGIDLAITEKGNKRARSGSDNSIPAISKLRRVSDTISDRRSVDDNNGSNNQTEDRVLEPEDEVVASDMVRSQEMIAGSPPPALPPESKGDLDEEQATSHSPILRLTPTPAPPSPQEDPTQLRVEDDRLQSTEISSDQPVKEEIIDDDVVMALAEQEPVESVVDRHGEPDPVDTDGMDLTISVTDSLNPVLANGDLNVDQEVDVTEKVEGRDIIMDEAPASGLPLPMEDLASAAPIDPSPIDPSPMPQPPSPAMIVDDDDGENLTGVVQESSRESPQVGKQNGHAHSSEVKVEDEEEEDIVFDQASSEVEVCIASDASTIVLGSSDEDLLSLSKGKRPKPPKVIANKPSPPSRVVVEPKIIHPPVKRRKGRVILSSASSSSPTDDKNTKDTNTNSHSAPRISSTPSSSSMSNQSGDEDDDDNKSHINIGSRTTKSTSVSNPSNITGDSSGKINDAPAHEDVSMSGIESDIPIPTDLSTFVAEAVPRKVDQPLVSPKSEAAPVPVSKPGPMQLTPQPLSAPQPEPVPVPVPTEDSEPAQNPVPQLEPEEPKLEPTFVPKPPPPKRISLKDYRSRRVQEPLSNSNRTVTSPILKFSKPNEIDSTRRKLSQPPPPPLSSLPPLLPHNQPNQPLLPLSPRKLELVASVLKKDDRMREEEKVEEHKEEKTTLVDTIVSTTVEEAPSMEVDVPNEVKSTPLMEMIQKSLEAPELGVNDSTSQLEKEEKKPTDLITSENLSKAVAEVPHDIALLEDDLDGSTIENMSISGSYEEEEGEYREFEAFQDGHSLSNEAVAIHHAQSEEANHLSTGKHEPVEEAGSTSNESNHLPVDQPTMSDRLLESPEQFSIPLEPIQDSVAKAEPEPEVPTRAEARRPRLSLAAYRLRLAESRPSSSETQSITDQQQSQAMDIDSESPSEVRAQQTSPLRKLVQVSELKDDQPRKMMTDEPEIMDIDQKHHDDHEAEKVPLLVPAPAAVLHSVSDETQLKDNKAVSGESAEPKVEQLRKNSMYFPPFSPSLLMGGAGLSQSPAPPSSPQPGEIDVTKAVGRKTVVSSSPFRRSRSRTPPEPYPASPSAEVSTQSEIPTNHLNAEITTSQSRGSSLPLVLPNTTSTAKVKEEEEDTSEGEIDPRKQNFRTAETESPKGFKKLFHNFLLALEMERV</sequence>
<dbReference type="SUPFAM" id="SSF82199">
    <property type="entry name" value="SET domain"/>
    <property type="match status" value="1"/>
</dbReference>
<dbReference type="InterPro" id="IPR001965">
    <property type="entry name" value="Znf_PHD"/>
</dbReference>
<dbReference type="Gene3D" id="2.170.270.10">
    <property type="entry name" value="SET domain"/>
    <property type="match status" value="1"/>
</dbReference>
<feature type="compositionally biased region" description="Low complexity" evidence="5">
    <location>
        <begin position="1777"/>
        <end position="1790"/>
    </location>
</feature>
<keyword evidence="4" id="KW-0156">Chromatin regulator</keyword>
<dbReference type="STRING" id="747676.F4S1Y7"/>
<dbReference type="RefSeq" id="XP_007415373.1">
    <property type="nucleotide sequence ID" value="XM_007415311.1"/>
</dbReference>
<feature type="compositionally biased region" description="Basic and acidic residues" evidence="5">
    <location>
        <begin position="1187"/>
        <end position="1199"/>
    </location>
</feature>
<reference evidence="9" key="1">
    <citation type="journal article" date="2011" name="Proc. Natl. Acad. Sci. U.S.A.">
        <title>Obligate biotrophy features unraveled by the genomic analysis of rust fungi.</title>
        <authorList>
            <person name="Duplessis S."/>
            <person name="Cuomo C.A."/>
            <person name="Lin Y.-C."/>
            <person name="Aerts A."/>
            <person name="Tisserant E."/>
            <person name="Veneault-Fourrey C."/>
            <person name="Joly D.L."/>
            <person name="Hacquard S."/>
            <person name="Amselem J."/>
            <person name="Cantarel B.L."/>
            <person name="Chiu R."/>
            <person name="Coutinho P.M."/>
            <person name="Feau N."/>
            <person name="Field M."/>
            <person name="Frey P."/>
            <person name="Gelhaye E."/>
            <person name="Goldberg J."/>
            <person name="Grabherr M.G."/>
            <person name="Kodira C.D."/>
            <person name="Kohler A."/>
            <person name="Kuees U."/>
            <person name="Lindquist E.A."/>
            <person name="Lucas S.M."/>
            <person name="Mago R."/>
            <person name="Mauceli E."/>
            <person name="Morin E."/>
            <person name="Murat C."/>
            <person name="Pangilinan J.L."/>
            <person name="Park R."/>
            <person name="Pearson M."/>
            <person name="Quesneville H."/>
            <person name="Rouhier N."/>
            <person name="Sakthikumar S."/>
            <person name="Salamov A.A."/>
            <person name="Schmutz J."/>
            <person name="Selles B."/>
            <person name="Shapiro H."/>
            <person name="Tanguay P."/>
            <person name="Tuskan G.A."/>
            <person name="Henrissat B."/>
            <person name="Van de Peer Y."/>
            <person name="Rouze P."/>
            <person name="Ellis J.G."/>
            <person name="Dodds P.N."/>
            <person name="Schein J.E."/>
            <person name="Zhong S."/>
            <person name="Hamelin R.C."/>
            <person name="Grigoriev I.V."/>
            <person name="Szabo L.J."/>
            <person name="Martin F."/>
        </authorList>
    </citation>
    <scope>NUCLEOTIDE SEQUENCE [LARGE SCALE GENOMIC DNA]</scope>
    <source>
        <strain evidence="9">98AG31 / pathotype 3-4-7</strain>
    </source>
</reference>
<feature type="compositionally biased region" description="Polar residues" evidence="5">
    <location>
        <begin position="561"/>
        <end position="571"/>
    </location>
</feature>
<feature type="compositionally biased region" description="Pro residues" evidence="5">
    <location>
        <begin position="1672"/>
        <end position="1684"/>
    </location>
</feature>
<feature type="region of interest" description="Disordered" evidence="5">
    <location>
        <begin position="1478"/>
        <end position="1626"/>
    </location>
</feature>
<name>F4S1Y7_MELLP</name>
<keyword evidence="2" id="KW-0863">Zinc-finger</keyword>
<feature type="domain" description="Zinc finger PHD-type" evidence="6">
    <location>
        <begin position="332"/>
        <end position="376"/>
    </location>
</feature>
<dbReference type="Pfam" id="PF00856">
    <property type="entry name" value="SET"/>
    <property type="match status" value="1"/>
</dbReference>
<feature type="compositionally biased region" description="Polar residues" evidence="5">
    <location>
        <begin position="465"/>
        <end position="475"/>
    </location>
</feature>
<proteinExistence type="predicted"/>
<dbReference type="PANTHER" id="PTHR46462">
    <property type="entry name" value="UPSET, ISOFORM A"/>
    <property type="match status" value="1"/>
</dbReference>
<feature type="compositionally biased region" description="Basic and acidic residues" evidence="5">
    <location>
        <begin position="2277"/>
        <end position="2291"/>
    </location>
</feature>
<feature type="compositionally biased region" description="Low complexity" evidence="5">
    <location>
        <begin position="883"/>
        <end position="894"/>
    </location>
</feature>
<evidence type="ECO:0000256" key="4">
    <source>
        <dbReference type="ARBA" id="ARBA00022853"/>
    </source>
</evidence>
<feature type="region of interest" description="Disordered" evidence="5">
    <location>
        <begin position="1231"/>
        <end position="1275"/>
    </location>
</feature>
<feature type="compositionally biased region" description="Polar residues" evidence="5">
    <location>
        <begin position="68"/>
        <end position="79"/>
    </location>
</feature>
<feature type="region of interest" description="Disordered" evidence="5">
    <location>
        <begin position="1167"/>
        <end position="1216"/>
    </location>
</feature>
<dbReference type="GO" id="GO:0070210">
    <property type="term" value="C:Rpd3L-Expanded complex"/>
    <property type="evidence" value="ECO:0007669"/>
    <property type="project" value="TreeGrafter"/>
</dbReference>
<feature type="compositionally biased region" description="Polar residues" evidence="5">
    <location>
        <begin position="506"/>
        <end position="516"/>
    </location>
</feature>
<dbReference type="InterPro" id="IPR046341">
    <property type="entry name" value="SET_dom_sf"/>
</dbReference>
<feature type="compositionally biased region" description="Polar residues" evidence="5">
    <location>
        <begin position="313"/>
        <end position="324"/>
    </location>
</feature>
<feature type="compositionally biased region" description="Polar residues" evidence="5">
    <location>
        <begin position="1733"/>
        <end position="1743"/>
    </location>
</feature>
<evidence type="ECO:0000313" key="8">
    <source>
        <dbReference type="EMBL" id="EGG01272.1"/>
    </source>
</evidence>
<feature type="region of interest" description="Disordered" evidence="5">
    <location>
        <begin position="650"/>
        <end position="673"/>
    </location>
</feature>
<dbReference type="OrthoDB" id="79252at2759"/>
<evidence type="ECO:0000259" key="6">
    <source>
        <dbReference type="SMART" id="SM00249"/>
    </source>
</evidence>
<feature type="region of interest" description="Disordered" evidence="5">
    <location>
        <begin position="876"/>
        <end position="900"/>
    </location>
</feature>
<dbReference type="HOGENOM" id="CLU_230055_0_0_1"/>
<feature type="region of interest" description="Disordered" evidence="5">
    <location>
        <begin position="1"/>
        <end position="325"/>
    </location>
</feature>
<dbReference type="Pfam" id="PF20826">
    <property type="entry name" value="PHD_5"/>
    <property type="match status" value="1"/>
</dbReference>
<dbReference type="KEGG" id="mlr:MELLADRAFT_67145"/>
<dbReference type="InterPro" id="IPR001214">
    <property type="entry name" value="SET_dom"/>
</dbReference>
<feature type="compositionally biased region" description="Polar residues" evidence="5">
    <location>
        <begin position="254"/>
        <end position="263"/>
    </location>
</feature>
<dbReference type="SUPFAM" id="SSF57903">
    <property type="entry name" value="FYVE/PHD zinc finger"/>
    <property type="match status" value="1"/>
</dbReference>
<dbReference type="VEuPathDB" id="FungiDB:MELLADRAFT_67145"/>
<feature type="compositionally biased region" description="Polar residues" evidence="5">
    <location>
        <begin position="1421"/>
        <end position="1435"/>
    </location>
</feature>
<feature type="region of interest" description="Disordered" evidence="5">
    <location>
        <begin position="1859"/>
        <end position="1882"/>
    </location>
</feature>
<dbReference type="GO" id="GO:0008270">
    <property type="term" value="F:zinc ion binding"/>
    <property type="evidence" value="ECO:0007669"/>
    <property type="project" value="UniProtKB-KW"/>
</dbReference>
<dbReference type="Proteomes" id="UP000001072">
    <property type="component" value="Unassembled WGS sequence"/>
</dbReference>
<feature type="compositionally biased region" description="Basic and acidic residues" evidence="5">
    <location>
        <begin position="48"/>
        <end position="67"/>
    </location>
</feature>
<evidence type="ECO:0000256" key="3">
    <source>
        <dbReference type="ARBA" id="ARBA00022833"/>
    </source>
</evidence>
<evidence type="ECO:0000256" key="2">
    <source>
        <dbReference type="ARBA" id="ARBA00022771"/>
    </source>
</evidence>
<keyword evidence="9" id="KW-1185">Reference proteome</keyword>
<feature type="compositionally biased region" description="Polar residues" evidence="5">
    <location>
        <begin position="1580"/>
        <end position="1606"/>
    </location>
</feature>
<feature type="compositionally biased region" description="Polar residues" evidence="5">
    <location>
        <begin position="2227"/>
        <end position="2250"/>
    </location>
</feature>
<evidence type="ECO:0000256" key="1">
    <source>
        <dbReference type="ARBA" id="ARBA00022723"/>
    </source>
</evidence>
<feature type="region of interest" description="Disordered" evidence="5">
    <location>
        <begin position="1945"/>
        <end position="2095"/>
    </location>
</feature>
<feature type="domain" description="SET" evidence="7">
    <location>
        <begin position="766"/>
        <end position="964"/>
    </location>
</feature>
<evidence type="ECO:0008006" key="10">
    <source>
        <dbReference type="Google" id="ProtNLM"/>
    </source>
</evidence>
<keyword evidence="3" id="KW-0862">Zinc</keyword>
<feature type="compositionally biased region" description="Basic and acidic residues" evidence="5">
    <location>
        <begin position="1949"/>
        <end position="1965"/>
    </location>
</feature>
<dbReference type="InParanoid" id="F4S1Y7"/>
<feature type="compositionally biased region" description="Polar residues" evidence="5">
    <location>
        <begin position="1"/>
        <end position="44"/>
    </location>
</feature>
<feature type="compositionally biased region" description="Polar residues" evidence="5">
    <location>
        <begin position="2041"/>
        <end position="2075"/>
    </location>
</feature>